<dbReference type="Pfam" id="PF01832">
    <property type="entry name" value="Glucosaminidase"/>
    <property type="match status" value="1"/>
</dbReference>
<sequence length="260" mass="29705">MNTEQIQIRPRYAFISALAVFIAGGLLLLRVEVPHVGEQSLPALPVDDIAARKAAFFGFLKPIVRHHNSRIRNDRAWLVALGDTSSLSFFERRRYAALAERHGVDLQELPADEARQLLLRRVDVIPEALVLVQAAKESGWGRSRFARNGNALFGEWCFSRGCGMVPSNRASGRNHEVRRFESVHDAVASYMDNLNSHRSYLELRVAREAMRRNGEKLSALRLAEHLTEYSERREEYVREVKAMIRQNDLEPEQPDTTTDR</sequence>
<evidence type="ECO:0000259" key="2">
    <source>
        <dbReference type="Pfam" id="PF01832"/>
    </source>
</evidence>
<evidence type="ECO:0000256" key="1">
    <source>
        <dbReference type="SAM" id="Phobius"/>
    </source>
</evidence>
<keyword evidence="1" id="KW-1133">Transmembrane helix</keyword>
<reference evidence="3 4" key="1">
    <citation type="submission" date="2016-06" db="EMBL/GenBank/DDBJ databases">
        <title>Complete genome sequence of a deep-branching marine Gamma Proteobacterium Woeseia oceani type strain XK5.</title>
        <authorList>
            <person name="Mu D."/>
            <person name="Du Z."/>
        </authorList>
    </citation>
    <scope>NUCLEOTIDE SEQUENCE [LARGE SCALE GENOMIC DNA]</scope>
    <source>
        <strain evidence="3 4">XK5</strain>
    </source>
</reference>
<keyword evidence="4" id="KW-1185">Reference proteome</keyword>
<dbReference type="PANTHER" id="PTHR40572">
    <property type="entry name" value="PROTEIN BAX"/>
    <property type="match status" value="1"/>
</dbReference>
<keyword evidence="1" id="KW-0472">Membrane</keyword>
<dbReference type="AlphaFoldDB" id="A0A193LJM9"/>
<protein>
    <recommendedName>
        <fullName evidence="2">Mannosyl-glycoprotein endo-beta-N-acetylglucosamidase-like domain-containing protein</fullName>
    </recommendedName>
</protein>
<evidence type="ECO:0000313" key="4">
    <source>
        <dbReference type="Proteomes" id="UP000092695"/>
    </source>
</evidence>
<name>A0A193LJM9_9GAMM</name>
<dbReference type="InterPro" id="IPR002901">
    <property type="entry name" value="MGlyc_endo_b_GlcNAc-like_dom"/>
</dbReference>
<evidence type="ECO:0000313" key="3">
    <source>
        <dbReference type="EMBL" id="ANO52604.1"/>
    </source>
</evidence>
<dbReference type="OrthoDB" id="9788155at2"/>
<dbReference type="PANTHER" id="PTHR40572:SF1">
    <property type="entry name" value="PROTEIN BAX"/>
    <property type="match status" value="1"/>
</dbReference>
<dbReference type="Gene3D" id="1.10.530.10">
    <property type="match status" value="1"/>
</dbReference>
<organism evidence="3 4">
    <name type="scientific">Woeseia oceani</name>
    <dbReference type="NCBI Taxonomy" id="1548547"/>
    <lineage>
        <taxon>Bacteria</taxon>
        <taxon>Pseudomonadati</taxon>
        <taxon>Pseudomonadota</taxon>
        <taxon>Gammaproteobacteria</taxon>
        <taxon>Woeseiales</taxon>
        <taxon>Woeseiaceae</taxon>
        <taxon>Woeseia</taxon>
    </lineage>
</organism>
<dbReference type="EMBL" id="CP016268">
    <property type="protein sequence ID" value="ANO52604.1"/>
    <property type="molecule type" value="Genomic_DNA"/>
</dbReference>
<proteinExistence type="predicted"/>
<dbReference type="InterPro" id="IPR053195">
    <property type="entry name" value="Bax-like"/>
</dbReference>
<accession>A0A193LJM9</accession>
<dbReference type="KEGG" id="woc:BA177_16710"/>
<dbReference type="GO" id="GO:0004040">
    <property type="term" value="F:amidase activity"/>
    <property type="evidence" value="ECO:0007669"/>
    <property type="project" value="InterPro"/>
</dbReference>
<feature type="transmembrane region" description="Helical" evidence="1">
    <location>
        <begin position="12"/>
        <end position="31"/>
    </location>
</feature>
<dbReference type="RefSeq" id="WP_068618090.1">
    <property type="nucleotide sequence ID" value="NZ_CP016268.1"/>
</dbReference>
<dbReference type="Proteomes" id="UP000092695">
    <property type="component" value="Chromosome"/>
</dbReference>
<feature type="domain" description="Mannosyl-glycoprotein endo-beta-N-acetylglucosamidase-like" evidence="2">
    <location>
        <begin position="118"/>
        <end position="249"/>
    </location>
</feature>
<gene>
    <name evidence="3" type="ORF">BA177_16710</name>
</gene>
<keyword evidence="1" id="KW-0812">Transmembrane</keyword>
<dbReference type="STRING" id="1548547.BA177_16710"/>